<keyword evidence="7" id="KW-1185">Reference proteome</keyword>
<dbReference type="NCBIfam" id="TIGR02018">
    <property type="entry name" value="his_ut_repres"/>
    <property type="match status" value="1"/>
</dbReference>
<dbReference type="Gene3D" id="1.10.10.10">
    <property type="entry name" value="Winged helix-like DNA-binding domain superfamily/Winged helix DNA-binding domain"/>
    <property type="match status" value="1"/>
</dbReference>
<dbReference type="InterPro" id="IPR050679">
    <property type="entry name" value="Bact_HTH_transcr_reg"/>
</dbReference>
<comment type="caution">
    <text evidence="6">The sequence shown here is derived from an EMBL/GenBank/DDBJ whole genome shotgun (WGS) entry which is preliminary data.</text>
</comment>
<gene>
    <name evidence="6" type="primary">hutC</name>
    <name evidence="6" type="ORF">QLQ84_06285</name>
</gene>
<reference evidence="6 7" key="1">
    <citation type="submission" date="2023-04" db="EMBL/GenBank/DDBJ databases">
        <title>Halomonas strains isolated from rhizosphere soil.</title>
        <authorList>
            <person name="Xu L."/>
            <person name="Sun J.-Q."/>
        </authorList>
    </citation>
    <scope>NUCLEOTIDE SEQUENCE [LARGE SCALE GENOMIC DNA]</scope>
    <source>
        <strain evidence="6 7">LN1S58</strain>
    </source>
</reference>
<dbReference type="RefSeq" id="WP_282720905.1">
    <property type="nucleotide sequence ID" value="NZ_JASCQN010000007.1"/>
</dbReference>
<keyword evidence="2" id="KW-0238">DNA-binding</keyword>
<dbReference type="PRINTS" id="PR00035">
    <property type="entry name" value="HTHGNTR"/>
</dbReference>
<proteinExistence type="predicted"/>
<feature type="domain" description="HTH gntR-type" evidence="5">
    <location>
        <begin position="5"/>
        <end position="73"/>
    </location>
</feature>
<evidence type="ECO:0000256" key="3">
    <source>
        <dbReference type="ARBA" id="ARBA00023163"/>
    </source>
</evidence>
<dbReference type="SUPFAM" id="SSF46785">
    <property type="entry name" value="Winged helix' DNA-binding domain"/>
    <property type="match status" value="1"/>
</dbReference>
<protein>
    <recommendedName>
        <fullName evidence="4">Histidine utilization repressor</fullName>
    </recommendedName>
</protein>
<evidence type="ECO:0000256" key="4">
    <source>
        <dbReference type="NCBIfam" id="TIGR02018"/>
    </source>
</evidence>
<accession>A0ABT6VHE5</accession>
<evidence type="ECO:0000256" key="1">
    <source>
        <dbReference type="ARBA" id="ARBA00023015"/>
    </source>
</evidence>
<dbReference type="InterPro" id="IPR000524">
    <property type="entry name" value="Tscrpt_reg_HTH_GntR"/>
</dbReference>
<sequence length="238" mass="26751">MSGSRPSYERIKEYLLKEIERGGFVPGDRIPAENRLAKDFGVSRMTANKAIRDLVQRGLLIRRTGSGTFVVERKAESSLFDIRNIADEIRNRGGRHSSRVVQLKEVAANEQVAIYLGVKTGTLVFYSEIVHMEDDVPLQLERRHVNPRVAPDYLEQDFEKHTPNAVLVARYPVTDIENVVESVSPTEEEAALLAIPVSESCLLVVRRTWSGEQLISYTQLLHPGTRYKLNASLHSAGL</sequence>
<dbReference type="PANTHER" id="PTHR44846:SF16">
    <property type="entry name" value="TRANSCRIPTIONAL REGULATOR PHNF-RELATED"/>
    <property type="match status" value="1"/>
</dbReference>
<dbReference type="InterPro" id="IPR028978">
    <property type="entry name" value="Chorismate_lyase_/UTRA_dom_sf"/>
</dbReference>
<evidence type="ECO:0000313" key="6">
    <source>
        <dbReference type="EMBL" id="MDI5933395.1"/>
    </source>
</evidence>
<dbReference type="EMBL" id="JASCQO010000029">
    <property type="protein sequence ID" value="MDI5933395.1"/>
    <property type="molecule type" value="Genomic_DNA"/>
</dbReference>
<dbReference type="InterPro" id="IPR036388">
    <property type="entry name" value="WH-like_DNA-bd_sf"/>
</dbReference>
<dbReference type="SMART" id="SM00866">
    <property type="entry name" value="UTRA"/>
    <property type="match status" value="1"/>
</dbReference>
<dbReference type="InterPro" id="IPR036390">
    <property type="entry name" value="WH_DNA-bd_sf"/>
</dbReference>
<dbReference type="SMART" id="SM00345">
    <property type="entry name" value="HTH_GNTR"/>
    <property type="match status" value="1"/>
</dbReference>
<evidence type="ECO:0000256" key="2">
    <source>
        <dbReference type="ARBA" id="ARBA00023125"/>
    </source>
</evidence>
<dbReference type="InterPro" id="IPR011663">
    <property type="entry name" value="UTRA"/>
</dbReference>
<dbReference type="PROSITE" id="PS50949">
    <property type="entry name" value="HTH_GNTR"/>
    <property type="match status" value="1"/>
</dbReference>
<dbReference type="Pfam" id="PF00392">
    <property type="entry name" value="GntR"/>
    <property type="match status" value="1"/>
</dbReference>
<name>A0ABT6VHE5_9GAMM</name>
<dbReference type="CDD" id="cd07377">
    <property type="entry name" value="WHTH_GntR"/>
    <property type="match status" value="1"/>
</dbReference>
<keyword evidence="1" id="KW-0805">Transcription regulation</keyword>
<keyword evidence="3" id="KW-0804">Transcription</keyword>
<dbReference type="Proteomes" id="UP001244242">
    <property type="component" value="Unassembled WGS sequence"/>
</dbReference>
<evidence type="ECO:0000259" key="5">
    <source>
        <dbReference type="PROSITE" id="PS50949"/>
    </source>
</evidence>
<dbReference type="Pfam" id="PF07702">
    <property type="entry name" value="UTRA"/>
    <property type="match status" value="1"/>
</dbReference>
<dbReference type="SUPFAM" id="SSF64288">
    <property type="entry name" value="Chorismate lyase-like"/>
    <property type="match status" value="1"/>
</dbReference>
<dbReference type="PANTHER" id="PTHR44846">
    <property type="entry name" value="MANNOSYL-D-GLYCERATE TRANSPORT/METABOLISM SYSTEM REPRESSOR MNGR-RELATED"/>
    <property type="match status" value="1"/>
</dbReference>
<dbReference type="Gene3D" id="3.40.1410.10">
    <property type="entry name" value="Chorismate lyase-like"/>
    <property type="match status" value="1"/>
</dbReference>
<dbReference type="InterPro" id="IPR010248">
    <property type="entry name" value="His_ut_repres"/>
</dbReference>
<evidence type="ECO:0000313" key="7">
    <source>
        <dbReference type="Proteomes" id="UP001244242"/>
    </source>
</evidence>
<organism evidence="6 7">
    <name type="scientific">Halomonas kalidii</name>
    <dbReference type="NCBI Taxonomy" id="3043293"/>
    <lineage>
        <taxon>Bacteria</taxon>
        <taxon>Pseudomonadati</taxon>
        <taxon>Pseudomonadota</taxon>
        <taxon>Gammaproteobacteria</taxon>
        <taxon>Oceanospirillales</taxon>
        <taxon>Halomonadaceae</taxon>
        <taxon>Halomonas</taxon>
    </lineage>
</organism>